<comment type="similarity">
    <text evidence="2">Belongs to the SusD family.</text>
</comment>
<keyword evidence="4" id="KW-0472">Membrane</keyword>
<reference evidence="8" key="1">
    <citation type="submission" date="2011-09" db="EMBL/GenBank/DDBJ databases">
        <title>The permanent draft genome of Mucilaginibacter paludis DSM 18603.</title>
        <authorList>
            <consortium name="US DOE Joint Genome Institute (JGI-PGF)"/>
            <person name="Lucas S."/>
            <person name="Han J."/>
            <person name="Lapidus A."/>
            <person name="Bruce D."/>
            <person name="Goodwin L."/>
            <person name="Pitluck S."/>
            <person name="Peters L."/>
            <person name="Kyrpides N."/>
            <person name="Mavromatis K."/>
            <person name="Ivanova N."/>
            <person name="Mikhailova N."/>
            <person name="Held B."/>
            <person name="Detter J.C."/>
            <person name="Tapia R."/>
            <person name="Han C."/>
            <person name="Land M."/>
            <person name="Hauser L."/>
            <person name="Markowitz V."/>
            <person name="Cheng J.-F."/>
            <person name="Hugenholtz P."/>
            <person name="Woyke T."/>
            <person name="Wu D."/>
            <person name="Tindall B."/>
            <person name="Brambilla E."/>
            <person name="Klenk H.-P."/>
            <person name="Eisen J.A."/>
        </authorList>
    </citation>
    <scope>NUCLEOTIDE SEQUENCE [LARGE SCALE GENOMIC DNA]</scope>
    <source>
        <strain evidence="8">DSM 18603</strain>
    </source>
</reference>
<dbReference type="InterPro" id="IPR012944">
    <property type="entry name" value="SusD_RagB_dom"/>
</dbReference>
<evidence type="ECO:0000256" key="4">
    <source>
        <dbReference type="ARBA" id="ARBA00023136"/>
    </source>
</evidence>
<evidence type="ECO:0000256" key="5">
    <source>
        <dbReference type="ARBA" id="ARBA00023237"/>
    </source>
</evidence>
<dbReference type="Pfam" id="PF14322">
    <property type="entry name" value="SusD-like_3"/>
    <property type="match status" value="1"/>
</dbReference>
<accession>H1Y3G1</accession>
<keyword evidence="3" id="KW-0732">Signal</keyword>
<comment type="subcellular location">
    <subcellularLocation>
        <location evidence="1">Cell outer membrane</location>
    </subcellularLocation>
</comment>
<evidence type="ECO:0000259" key="7">
    <source>
        <dbReference type="Pfam" id="PF14322"/>
    </source>
</evidence>
<dbReference type="Pfam" id="PF07980">
    <property type="entry name" value="SusD_RagB"/>
    <property type="match status" value="1"/>
</dbReference>
<dbReference type="eggNOG" id="COG1834">
    <property type="taxonomic scope" value="Bacteria"/>
</dbReference>
<evidence type="ECO:0000256" key="3">
    <source>
        <dbReference type="ARBA" id="ARBA00022729"/>
    </source>
</evidence>
<evidence type="ECO:0008006" key="10">
    <source>
        <dbReference type="Google" id="ProtNLM"/>
    </source>
</evidence>
<dbReference type="InterPro" id="IPR011990">
    <property type="entry name" value="TPR-like_helical_dom_sf"/>
</dbReference>
<evidence type="ECO:0000313" key="8">
    <source>
        <dbReference type="EMBL" id="EHQ29729.1"/>
    </source>
</evidence>
<dbReference type="RefSeq" id="WP_008511068.1">
    <property type="nucleotide sequence ID" value="NZ_CM001403.1"/>
</dbReference>
<dbReference type="GO" id="GO:0009279">
    <property type="term" value="C:cell outer membrane"/>
    <property type="evidence" value="ECO:0007669"/>
    <property type="project" value="UniProtKB-SubCell"/>
</dbReference>
<dbReference type="PROSITE" id="PS51257">
    <property type="entry name" value="PROKAR_LIPOPROTEIN"/>
    <property type="match status" value="1"/>
</dbReference>
<evidence type="ECO:0000256" key="2">
    <source>
        <dbReference type="ARBA" id="ARBA00006275"/>
    </source>
</evidence>
<gene>
    <name evidence="8" type="ORF">Mucpa_5660</name>
</gene>
<dbReference type="InterPro" id="IPR033985">
    <property type="entry name" value="SusD-like_N"/>
</dbReference>
<dbReference type="EMBL" id="CM001403">
    <property type="protein sequence ID" value="EHQ29729.1"/>
    <property type="molecule type" value="Genomic_DNA"/>
</dbReference>
<keyword evidence="5" id="KW-0998">Cell outer membrane</keyword>
<dbReference type="Gene3D" id="1.25.40.390">
    <property type="match status" value="2"/>
</dbReference>
<dbReference type="SUPFAM" id="SSF48452">
    <property type="entry name" value="TPR-like"/>
    <property type="match status" value="1"/>
</dbReference>
<dbReference type="Proteomes" id="UP000002774">
    <property type="component" value="Chromosome"/>
</dbReference>
<proteinExistence type="inferred from homology"/>
<feature type="domain" description="RagB/SusD" evidence="6">
    <location>
        <begin position="341"/>
        <end position="450"/>
    </location>
</feature>
<feature type="domain" description="SusD-like N-terminal" evidence="7">
    <location>
        <begin position="28"/>
        <end position="228"/>
    </location>
</feature>
<keyword evidence="9" id="KW-1185">Reference proteome</keyword>
<name>H1Y3G1_9SPHI</name>
<dbReference type="HOGENOM" id="CLU_015553_3_0_10"/>
<dbReference type="AlphaFoldDB" id="H1Y3G1"/>
<organism evidence="8 9">
    <name type="scientific">Mucilaginibacter paludis DSM 18603</name>
    <dbReference type="NCBI Taxonomy" id="714943"/>
    <lineage>
        <taxon>Bacteria</taxon>
        <taxon>Pseudomonadati</taxon>
        <taxon>Bacteroidota</taxon>
        <taxon>Sphingobacteriia</taxon>
        <taxon>Sphingobacteriales</taxon>
        <taxon>Sphingobacteriaceae</taxon>
        <taxon>Mucilaginibacter</taxon>
    </lineage>
</organism>
<sequence>MKFNKYCNHYKFILIIVVVLCGITSCKKFLDKKPDKLANVPSSLSDLQALLDNSARINESSAVFGEALADNYYLTASDYNQYISDAQYYTWNKDAIPYGLPWNVSYPSPVYYSNLALTYLPLVESAPSDAALYNQIQGSALFIRAYSFFELAQLYCKPFSSTAATDPGLLLKQSADINEVVGRASVQTTYDQIINDLKQSIELLPVRSSVITRPCKIAAYAELARVYLSMRDYTNAGTYAKMALDQQNALLNYNGLIPVQSPPIKVPNVEVIYYSYNSAQLLKNDKCKVDSNLYKSYSQDDLRKKVYFNANTGAKAGTYYFWGSYAGQKATWGTFSGLTTSELLLIRAECYAKNGNSISAMFDLNTLLKTRWTTGKYVDLVASDASNALQKIRIERRKELVFRNQRWTDLRRYNLEDSTITLKRIINGKIYTLPPNDNRWVMQIPTDEIIKRGIVQNPR</sequence>
<dbReference type="STRING" id="714943.Mucpa_5660"/>
<evidence type="ECO:0000256" key="1">
    <source>
        <dbReference type="ARBA" id="ARBA00004442"/>
    </source>
</evidence>
<dbReference type="OrthoDB" id="653598at2"/>
<evidence type="ECO:0000259" key="6">
    <source>
        <dbReference type="Pfam" id="PF07980"/>
    </source>
</evidence>
<evidence type="ECO:0000313" key="9">
    <source>
        <dbReference type="Proteomes" id="UP000002774"/>
    </source>
</evidence>
<protein>
    <recommendedName>
        <fullName evidence="10">RagB/SusD domain-containing protein</fullName>
    </recommendedName>
</protein>